<dbReference type="Gene3D" id="3.40.50.300">
    <property type="entry name" value="P-loop containing nucleotide triphosphate hydrolases"/>
    <property type="match status" value="1"/>
</dbReference>
<dbReference type="eggNOG" id="COG0464">
    <property type="taxonomic scope" value="Bacteria"/>
</dbReference>
<dbReference type="GO" id="GO:0016887">
    <property type="term" value="F:ATP hydrolysis activity"/>
    <property type="evidence" value="ECO:0007669"/>
    <property type="project" value="InterPro"/>
</dbReference>
<dbReference type="Pfam" id="PF00004">
    <property type="entry name" value="AAA"/>
    <property type="match status" value="1"/>
</dbReference>
<keyword evidence="3" id="KW-1185">Reference proteome</keyword>
<dbReference type="GO" id="GO:0005524">
    <property type="term" value="F:ATP binding"/>
    <property type="evidence" value="ECO:0007669"/>
    <property type="project" value="InterPro"/>
</dbReference>
<organism evidence="2 3">
    <name type="scientific">Beggiatoa alba B18LD</name>
    <dbReference type="NCBI Taxonomy" id="395493"/>
    <lineage>
        <taxon>Bacteria</taxon>
        <taxon>Pseudomonadati</taxon>
        <taxon>Pseudomonadota</taxon>
        <taxon>Gammaproteobacteria</taxon>
        <taxon>Thiotrichales</taxon>
        <taxon>Thiotrichaceae</taxon>
        <taxon>Beggiatoa</taxon>
    </lineage>
</organism>
<dbReference type="AlphaFoldDB" id="I3CIU5"/>
<evidence type="ECO:0000259" key="1">
    <source>
        <dbReference type="Pfam" id="PF00004"/>
    </source>
</evidence>
<feature type="domain" description="ATPase AAA-type core" evidence="1">
    <location>
        <begin position="417"/>
        <end position="530"/>
    </location>
</feature>
<dbReference type="STRING" id="395493.BegalDRAFT_2697"/>
<accession>I3CIU5</accession>
<dbReference type="EMBL" id="JH600070">
    <property type="protein sequence ID" value="EIJ43538.1"/>
    <property type="molecule type" value="Genomic_DNA"/>
</dbReference>
<dbReference type="InterPro" id="IPR003959">
    <property type="entry name" value="ATPase_AAA_core"/>
</dbReference>
<protein>
    <submittedName>
        <fullName evidence="2">AAA+ family ATPase</fullName>
    </submittedName>
</protein>
<evidence type="ECO:0000313" key="3">
    <source>
        <dbReference type="Proteomes" id="UP000005744"/>
    </source>
</evidence>
<sequence>MIQLQNGVINQIFHKELSYKSLKIKPNNEWLILCSATFSNLLHSELANSMKLLIERTYVEAMVTKFPELHSLAEQLKFGNKAELPFHHLSTEHLGHLHSLYVATGEKMSGQAAQIATLRQALMDGGRRFEEGQLEELLPAIAEFLLKDAIRGWVFKANSAGKPLPYLIVRLDFSPPAEEESGRILLDLKANSLTKIVTLSMIIRERDIIGKTIAEIFAASGYLKETPDLIAAYDASSEMYFKWRSDYSRQFSARGIGIFTEDPTASHRSTDWTRKSNIVLSSGGGWARVVNDEEILKERELTLDSSGDIFAKYLRKAGRSANYNPKVEAIVEKLQDKIPPDLFTELPVHGYILMFHLELHHHVWVHVDDMKPYVYQPDLKDKLILPPEQTDLIDILTAEMDLLMDDIIEGKSGGTTVLCAGPAGVGKTLTAEVYSEIIKRPLYRVHSGQLGLNVAEMETALKNTLMRAQRWGAVMLIDEADVYIKRRNDNIAANAVVGVFLRVLEYFNGLLFLTTNRVNDIDEAIISRCIAMIRYYPPQLDDRRKIWCVMAEQFGLKLEPTLIDMLAEIFPQASGRDIKGLAKLVAKYCHHKSVSPTLEIFKRCSIFRGMEIDDPVEEKV</sequence>
<evidence type="ECO:0000313" key="2">
    <source>
        <dbReference type="EMBL" id="EIJ43538.1"/>
    </source>
</evidence>
<dbReference type="SUPFAM" id="SSF52540">
    <property type="entry name" value="P-loop containing nucleoside triphosphate hydrolases"/>
    <property type="match status" value="1"/>
</dbReference>
<reference evidence="2 3" key="1">
    <citation type="submission" date="2011-11" db="EMBL/GenBank/DDBJ databases">
        <title>Improved High-Quality Draft sequence of Beggiatoa alba B18lD.</title>
        <authorList>
            <consortium name="US DOE Joint Genome Institute"/>
            <person name="Lucas S."/>
            <person name="Han J."/>
            <person name="Lapidus A."/>
            <person name="Cheng J.-F."/>
            <person name="Goodwin L."/>
            <person name="Pitluck S."/>
            <person name="Peters L."/>
            <person name="Mikhailova N."/>
            <person name="Held B."/>
            <person name="Detter J.C."/>
            <person name="Han C."/>
            <person name="Tapia R."/>
            <person name="Land M."/>
            <person name="Hauser L."/>
            <person name="Kyrpides N."/>
            <person name="Ivanova N."/>
            <person name="Pagani I."/>
            <person name="Samuel K."/>
            <person name="Teske A."/>
            <person name="Mueller J."/>
            <person name="Woyke T."/>
        </authorList>
    </citation>
    <scope>NUCLEOTIDE SEQUENCE [LARGE SCALE GENOMIC DNA]</scope>
    <source>
        <strain evidence="2 3">B18LD</strain>
    </source>
</reference>
<dbReference type="PANTHER" id="PTHR46411:SF3">
    <property type="entry name" value="AAA+ ATPASE DOMAIN-CONTAINING PROTEIN"/>
    <property type="match status" value="1"/>
</dbReference>
<proteinExistence type="predicted"/>
<dbReference type="InterPro" id="IPR027417">
    <property type="entry name" value="P-loop_NTPase"/>
</dbReference>
<dbReference type="HOGENOM" id="CLU_509728_0_0_6"/>
<dbReference type="PANTHER" id="PTHR46411">
    <property type="entry name" value="FAMILY ATPASE, PUTATIVE-RELATED"/>
    <property type="match status" value="1"/>
</dbReference>
<gene>
    <name evidence="2" type="ORF">BegalDRAFT_2697</name>
</gene>
<name>I3CIU5_9GAMM</name>
<dbReference type="Proteomes" id="UP000005744">
    <property type="component" value="Unassembled WGS sequence"/>
</dbReference>